<dbReference type="InterPro" id="IPR001611">
    <property type="entry name" value="Leu-rich_rpt"/>
</dbReference>
<keyword evidence="2" id="KW-0433">Leucine-rich repeat</keyword>
<evidence type="ECO:0000259" key="11">
    <source>
        <dbReference type="Pfam" id="PF23559"/>
    </source>
</evidence>
<evidence type="ECO:0000259" key="13">
    <source>
        <dbReference type="Pfam" id="PF25019"/>
    </source>
</evidence>
<dbReference type="SUPFAM" id="SSF52540">
    <property type="entry name" value="P-loop containing nucleoside triphosphate hydrolases"/>
    <property type="match status" value="1"/>
</dbReference>
<dbReference type="InterPro" id="IPR032675">
    <property type="entry name" value="LRR_dom_sf"/>
</dbReference>
<feature type="domain" description="R13L1/DRL21-like LRR repeat region" evidence="13">
    <location>
        <begin position="1183"/>
        <end position="1260"/>
    </location>
</feature>
<dbReference type="GO" id="GO:0035556">
    <property type="term" value="P:intracellular signal transduction"/>
    <property type="evidence" value="ECO:0000318"/>
    <property type="project" value="GO_Central"/>
</dbReference>
<dbReference type="Pfam" id="PF23559">
    <property type="entry name" value="WHD_DRP"/>
    <property type="match status" value="1"/>
</dbReference>
<dbReference type="Gene3D" id="1.20.5.4130">
    <property type="match status" value="1"/>
</dbReference>
<feature type="domain" description="Disease resistance R13L4/SHOC-2-like LRR" evidence="12">
    <location>
        <begin position="747"/>
        <end position="943"/>
    </location>
</feature>
<dbReference type="Proteomes" id="UP000019116">
    <property type="component" value="Chromosome 2A"/>
</dbReference>
<evidence type="ECO:0000256" key="8">
    <source>
        <dbReference type="SAM" id="MobiDB-lite"/>
    </source>
</evidence>
<evidence type="ECO:0000259" key="9">
    <source>
        <dbReference type="Pfam" id="PF00931"/>
    </source>
</evidence>
<organism evidence="14">
    <name type="scientific">Triticum aestivum</name>
    <name type="common">Wheat</name>
    <dbReference type="NCBI Taxonomy" id="4565"/>
    <lineage>
        <taxon>Eukaryota</taxon>
        <taxon>Viridiplantae</taxon>
        <taxon>Streptophyta</taxon>
        <taxon>Embryophyta</taxon>
        <taxon>Tracheophyta</taxon>
        <taxon>Spermatophyta</taxon>
        <taxon>Magnoliopsida</taxon>
        <taxon>Liliopsida</taxon>
        <taxon>Poales</taxon>
        <taxon>Poaceae</taxon>
        <taxon>BOP clade</taxon>
        <taxon>Pooideae</taxon>
        <taxon>Triticodae</taxon>
        <taxon>Triticeae</taxon>
        <taxon>Triticinae</taxon>
        <taxon>Triticum</taxon>
    </lineage>
</organism>
<evidence type="ECO:0000259" key="10">
    <source>
        <dbReference type="Pfam" id="PF18052"/>
    </source>
</evidence>
<keyword evidence="5" id="KW-0611">Plant defense</keyword>
<feature type="compositionally biased region" description="Basic and acidic residues" evidence="8">
    <location>
        <begin position="1045"/>
        <end position="1058"/>
    </location>
</feature>
<dbReference type="GO" id="GO:0005524">
    <property type="term" value="F:ATP binding"/>
    <property type="evidence" value="ECO:0007669"/>
    <property type="project" value="UniProtKB-KW"/>
</dbReference>
<dbReference type="Gene3D" id="3.80.10.10">
    <property type="entry name" value="Ribonuclease Inhibitor"/>
    <property type="match status" value="4"/>
</dbReference>
<dbReference type="Pfam" id="PF00931">
    <property type="entry name" value="NB-ARC"/>
    <property type="match status" value="1"/>
</dbReference>
<evidence type="ECO:0000256" key="6">
    <source>
        <dbReference type="ARBA" id="ARBA00022840"/>
    </source>
</evidence>
<dbReference type="InterPro" id="IPR002182">
    <property type="entry name" value="NB-ARC"/>
</dbReference>
<dbReference type="OrthoDB" id="2018313at2759"/>
<proteinExistence type="inferred from homology"/>
<reference evidence="14" key="1">
    <citation type="submission" date="2018-08" db="EMBL/GenBank/DDBJ databases">
        <authorList>
            <person name="Rossello M."/>
        </authorList>
    </citation>
    <scope>NUCLEOTIDE SEQUENCE [LARGE SCALE GENOMIC DNA]</scope>
    <source>
        <strain evidence="14">cv. Chinese Spring</strain>
    </source>
</reference>
<feature type="compositionally biased region" description="Basic and acidic residues" evidence="8">
    <location>
        <begin position="1079"/>
        <end position="1109"/>
    </location>
</feature>
<dbReference type="Pfam" id="PF00560">
    <property type="entry name" value="LRR_1"/>
    <property type="match status" value="2"/>
</dbReference>
<dbReference type="InterPro" id="IPR027417">
    <property type="entry name" value="P-loop_NTPase"/>
</dbReference>
<feature type="domain" description="Disease resistance protein winged helix" evidence="11">
    <location>
        <begin position="399"/>
        <end position="466"/>
    </location>
</feature>
<comment type="similarity">
    <text evidence="1">Belongs to the disease resistance NB-LRR family.</text>
</comment>
<gene>
    <name evidence="14" type="primary">LOC123191165</name>
</gene>
<dbReference type="GO" id="GO:0051707">
    <property type="term" value="P:response to other organism"/>
    <property type="evidence" value="ECO:0007669"/>
    <property type="project" value="UniProtKB-ARBA"/>
</dbReference>
<dbReference type="GO" id="GO:0006952">
    <property type="term" value="P:defense response"/>
    <property type="evidence" value="ECO:0007669"/>
    <property type="project" value="UniProtKB-KW"/>
</dbReference>
<evidence type="ECO:0000256" key="5">
    <source>
        <dbReference type="ARBA" id="ARBA00022821"/>
    </source>
</evidence>
<keyword evidence="15" id="KW-1185">Reference proteome</keyword>
<dbReference type="PRINTS" id="PR00364">
    <property type="entry name" value="DISEASERSIST"/>
</dbReference>
<dbReference type="Pfam" id="PF18052">
    <property type="entry name" value="Rx_N"/>
    <property type="match status" value="1"/>
</dbReference>
<evidence type="ECO:0008006" key="16">
    <source>
        <dbReference type="Google" id="ProtNLM"/>
    </source>
</evidence>
<dbReference type="PANTHER" id="PTHR36766">
    <property type="entry name" value="PLANT BROAD-SPECTRUM MILDEW RESISTANCE PROTEIN RPW8"/>
    <property type="match status" value="1"/>
</dbReference>
<evidence type="ECO:0000259" key="12">
    <source>
        <dbReference type="Pfam" id="PF23598"/>
    </source>
</evidence>
<dbReference type="Gramene" id="TraesCS2A03G1335000.1">
    <property type="protein sequence ID" value="TraesCS2A03G1335000.1.CDS"/>
    <property type="gene ID" value="TraesCS2A03G1335000"/>
</dbReference>
<dbReference type="Pfam" id="PF23598">
    <property type="entry name" value="LRR_14"/>
    <property type="match status" value="1"/>
</dbReference>
<evidence type="ECO:0000256" key="4">
    <source>
        <dbReference type="ARBA" id="ARBA00022741"/>
    </source>
</evidence>
<evidence type="ECO:0000256" key="3">
    <source>
        <dbReference type="ARBA" id="ARBA00022737"/>
    </source>
</evidence>
<dbReference type="EnsemblPlants" id="TraesCS2A02G573100.1">
    <property type="protein sequence ID" value="TraesCS2A02G573100.1"/>
    <property type="gene ID" value="TraesCS2A02G573100"/>
</dbReference>
<name>A0A3B6BA28_WHEAT</name>
<keyword evidence="3" id="KW-0677">Repeat</keyword>
<dbReference type="InterPro" id="IPR042197">
    <property type="entry name" value="Apaf_helical"/>
</dbReference>
<feature type="region of interest" description="Disordered" evidence="8">
    <location>
        <begin position="1023"/>
        <end position="1112"/>
    </location>
</feature>
<evidence type="ECO:0000256" key="1">
    <source>
        <dbReference type="ARBA" id="ARBA00008894"/>
    </source>
</evidence>
<evidence type="ECO:0000256" key="7">
    <source>
        <dbReference type="ARBA" id="ARBA00023054"/>
    </source>
</evidence>
<dbReference type="GO" id="GO:0043531">
    <property type="term" value="F:ADP binding"/>
    <property type="evidence" value="ECO:0007669"/>
    <property type="project" value="InterPro"/>
</dbReference>
<feature type="domain" description="NB-ARC" evidence="9">
    <location>
        <begin position="142"/>
        <end position="307"/>
    </location>
</feature>
<dbReference type="Gene3D" id="3.40.50.300">
    <property type="entry name" value="P-loop containing nucleotide triphosphate hydrolases"/>
    <property type="match status" value="1"/>
</dbReference>
<dbReference type="Gramene" id="TraesCS2A02G573100.1">
    <property type="protein sequence ID" value="TraesCS2A02G573100.1"/>
    <property type="gene ID" value="TraesCS2A02G573100"/>
</dbReference>
<dbReference type="Pfam" id="PF25019">
    <property type="entry name" value="LRR_R13L1-DRL21"/>
    <property type="match status" value="1"/>
</dbReference>
<feature type="domain" description="Disease resistance N-terminal" evidence="10">
    <location>
        <begin position="24"/>
        <end position="88"/>
    </location>
</feature>
<dbReference type="Gene3D" id="1.10.8.430">
    <property type="entry name" value="Helical domain of apoptotic protease-activating factors"/>
    <property type="match status" value="1"/>
</dbReference>
<dbReference type="SUPFAM" id="SSF52047">
    <property type="entry name" value="RNI-like"/>
    <property type="match status" value="2"/>
</dbReference>
<sequence length="1538" mass="171728">MADQAIVERTCTKLRSAIGDDEATESTGDLREMLDTLEAMHAAMVDKERLWDGFKSKSGKEWVKKVRTAANGVSDLVDEFKMQSAAGTPATGKTTTKSVELPEKMKQIKEILKGVLKEWNDFQVKNRASNPITVGAIVGRDEDREKIIAQLSARCPSEEPIILLIAGEEGVGKTTVAEMVFNDVRFRCYSRAWVNNSLELHEIGKSIISQLSGKEELSHASEDDMDSIRDRLHKLLNGMKVLVVLDDLFMASYEWEPLKQMFSVDGKGSQVIVVATTTQTWTDSVIHVHTLDLLSKDMCCTIIKQLAGGSKDPSTKKELEQIAPAIAERCGGLPLAAQLFGRLLKFKHYEAWPTLLDKSLWSDNAVDLSLELSYRSMPPNLRLCAAYCTLSYVAAHQRLVKEDLIHQWIALGLIEPSDGTISAIKLAEEYITRLLDMSFLQTANLPPASGKDDTTEILFKMHDSILQFGRNLIEADLEEVYDPEDSSVTEHCRYVVIVQCDAWPSKSLLPARKISVIHCFLCSEMDLSDDSFSVPSCLRVLNLERTAIQRLPDSICSVEQLGYLNLSGCSGLVGLPAKFGELKRLLHINLSGCSGLETLPESFGELKDLRYINLSGCYGLENLPGLFGTLINLVRVNLSGCRALKNLNKKIGKLANLMHLNLSGCSVLVTLPGSFGKLIKLVHINLSNCSSLGKLPPSFGKLASLKNINLSGCSGLVTLPKSFGDLRNLLHIDLSRCYGLKMLPESFGKLPKLEHVGLSGCSGLVALPESFGGLTNLLHIDLSRCCKLSKLPGSFKNLSKLVHLDLSFWCCFEGIKIALGGLTSLQHLNLSHPCCYGADHGYLEELKGVLGNLSGLRYLNISMFLNPLSYRLSEKENLQQIGSFLEQYIGCISSLHSLEHLDLSHNIFLCDLAESLSGLHSLDTLDLSGCIRLKKLETWMTKMDSLKSVILRDCDGLEIYEFEVGVDDNINNYVQLQDVTSKVLEIRCLEKMKCLEEAERIKLVEKSKLQNLKLCWTVDSEPVQSVDDNKPDRSVQSNEPEDSVQENKLDRPVEKNESEVSVENNRPDKSVEETEPEISVERNKPCGRGSAEEIQHEVSVEENKPRGSAEEIEPMVSMTDGSVEEIQPEVSIEENQPHKSVSVNEIQPEVSVEENKPDRSVKEIEPKVSVEMKKSDSSVEKNKPDNSVKDNDLLEAFMPPQNLQCLELHGYRGKIFHTHWLSKAKLLNLVKVTMEGFPSCDILPPFDMLPNLQHLVVRRMASIKRINAGYLIGNKPIKFTIEDMPLLEEFNTTHSSAGKKLASSAIDELVVHKCPRLRFETLSTRFQKLVISECKFSKRVISEYDQGKKHEGYEYEEEGPSQLVAKSCSMPIYQWSLFHHRCVLHKLTIEKCSLHALLLLGVDSDDTSSLPEYMGHLASLQELSIVSCEDVKHLWGIIQKLTSLKSLHLSACQDLRKLDEVLGDLTSLEKLSVNRCREIEVLPQSISKLTNLKDLYILECPSLKGWCEKKESKKRLGHVRPTYELPNTSELGEQIKRS</sequence>
<accession>A0A3B6BA28</accession>
<dbReference type="PANTHER" id="PTHR36766:SF73">
    <property type="entry name" value="NB-ARC DOMAIN-CONTAINING PROTEIN"/>
    <property type="match status" value="1"/>
</dbReference>
<dbReference type="InterPro" id="IPR055414">
    <property type="entry name" value="LRR_R13L4/SHOC2-like"/>
</dbReference>
<dbReference type="InterPro" id="IPR025662">
    <property type="entry name" value="Sigma_54_int_dom_ATP-bd_1"/>
</dbReference>
<feature type="compositionally biased region" description="Basic and acidic residues" evidence="8">
    <location>
        <begin position="1153"/>
        <end position="1187"/>
    </location>
</feature>
<dbReference type="PROSITE" id="PS00675">
    <property type="entry name" value="SIGMA54_INTERACT_1"/>
    <property type="match status" value="1"/>
</dbReference>
<protein>
    <recommendedName>
        <fullName evidence="16">NB-ARC domain-containing protein</fullName>
    </recommendedName>
</protein>
<evidence type="ECO:0000313" key="15">
    <source>
        <dbReference type="Proteomes" id="UP000019116"/>
    </source>
</evidence>
<evidence type="ECO:0000256" key="2">
    <source>
        <dbReference type="ARBA" id="ARBA00022614"/>
    </source>
</evidence>
<keyword evidence="7" id="KW-0175">Coiled coil</keyword>
<dbReference type="SMR" id="A0A3B6BA28"/>
<dbReference type="InterPro" id="IPR041118">
    <property type="entry name" value="Rx_N"/>
</dbReference>
<dbReference type="STRING" id="4565.A0A3B6BA28"/>
<keyword evidence="4" id="KW-0547">Nucleotide-binding</keyword>
<feature type="region of interest" description="Disordered" evidence="8">
    <location>
        <begin position="1131"/>
        <end position="1187"/>
    </location>
</feature>
<keyword evidence="6" id="KW-0067">ATP-binding</keyword>
<reference evidence="14" key="2">
    <citation type="submission" date="2018-10" db="UniProtKB">
        <authorList>
            <consortium name="EnsemblPlants"/>
        </authorList>
    </citation>
    <scope>IDENTIFICATION</scope>
</reference>
<dbReference type="InterPro" id="IPR056789">
    <property type="entry name" value="LRR_R13L1-DRL21"/>
</dbReference>
<dbReference type="SUPFAM" id="SSF52058">
    <property type="entry name" value="L domain-like"/>
    <property type="match status" value="1"/>
</dbReference>
<dbReference type="InterPro" id="IPR058922">
    <property type="entry name" value="WHD_DRP"/>
</dbReference>
<evidence type="ECO:0000313" key="14">
    <source>
        <dbReference type="EnsemblPlants" id="TraesCS2A02G573100.1"/>
    </source>
</evidence>